<dbReference type="AlphaFoldDB" id="A0AAW9DNG0"/>
<evidence type="ECO:0000259" key="1">
    <source>
        <dbReference type="SMART" id="SM00382"/>
    </source>
</evidence>
<protein>
    <submittedName>
        <fullName evidence="2">AAA family ATPase</fullName>
    </submittedName>
</protein>
<dbReference type="SMART" id="SM00382">
    <property type="entry name" value="AAA"/>
    <property type="match status" value="1"/>
</dbReference>
<feature type="domain" description="AAA+ ATPase" evidence="1">
    <location>
        <begin position="42"/>
        <end position="204"/>
    </location>
</feature>
<dbReference type="EMBL" id="JAWXYB010000018">
    <property type="protein sequence ID" value="MDX5930094.1"/>
    <property type="molecule type" value="Genomic_DNA"/>
</dbReference>
<dbReference type="Proteomes" id="UP001279553">
    <property type="component" value="Unassembled WGS sequence"/>
</dbReference>
<sequence length="308" mass="33851">MFLEHLGLADMPFRLTPDDRYYFASSEHRRALSHLLFGLAQSEGFVVITGEVGAGKTTLVERLIAQLTQSTYRIASLSTTQIDPDDSLRLIAADFGLSAAGDKATLLLRLKERWRADRSRGRRALIVVDEAQNLSKPTLEELRMLSNMAERGQALVQIVLLGQPQFRDMLSNPDLDQLRQRVLASYHLGPLTAEDTEAYVLHRFTAAGGSAEGFFEQGALRAIHDASQGIPRRINRLCSRILLNAALEHYTVITAAIVDSVAEELNTDLDGIGGGVATSARRAESDPAPDQGDQVVDRLFQVLKAKSE</sequence>
<gene>
    <name evidence="2" type="ORF">SIL87_04855</name>
</gene>
<dbReference type="GO" id="GO:0016887">
    <property type="term" value="F:ATP hydrolysis activity"/>
    <property type="evidence" value="ECO:0007669"/>
    <property type="project" value="InterPro"/>
</dbReference>
<dbReference type="InterPro" id="IPR027417">
    <property type="entry name" value="P-loop_NTPase"/>
</dbReference>
<dbReference type="Pfam" id="PF13401">
    <property type="entry name" value="AAA_22"/>
    <property type="match status" value="1"/>
</dbReference>
<name>A0AAW9DNG0_ACIAO</name>
<evidence type="ECO:0000313" key="3">
    <source>
        <dbReference type="Proteomes" id="UP001279553"/>
    </source>
</evidence>
<dbReference type="Gene3D" id="3.40.50.300">
    <property type="entry name" value="P-loop containing nucleotide triphosphate hydrolases"/>
    <property type="match status" value="1"/>
</dbReference>
<keyword evidence="3" id="KW-1185">Reference proteome</keyword>
<comment type="caution">
    <text evidence="2">The sequence shown here is derived from an EMBL/GenBank/DDBJ whole genome shotgun (WGS) entry which is preliminary data.</text>
</comment>
<dbReference type="InterPro" id="IPR052026">
    <property type="entry name" value="ExeA_AAA_ATPase_DNA-bind"/>
</dbReference>
<reference evidence="2 3" key="1">
    <citation type="submission" date="2023-11" db="EMBL/GenBank/DDBJ databases">
        <title>MicrobeMod: A computational toolkit for identifying prokaryotic methylation and restriction-modification with nanopore sequencing.</title>
        <authorList>
            <person name="Crits-Christoph A."/>
            <person name="Kang S.C."/>
            <person name="Lee H."/>
            <person name="Ostrov N."/>
        </authorList>
    </citation>
    <scope>NUCLEOTIDE SEQUENCE [LARGE SCALE GENOMIC DNA]</scope>
    <source>
        <strain evidence="2 3">DSMZ 700</strain>
    </source>
</reference>
<organism evidence="2 3">
    <name type="scientific">Acidiphilium acidophilum</name>
    <name type="common">Thiobacillus acidophilus</name>
    <dbReference type="NCBI Taxonomy" id="76588"/>
    <lineage>
        <taxon>Bacteria</taxon>
        <taxon>Pseudomonadati</taxon>
        <taxon>Pseudomonadota</taxon>
        <taxon>Alphaproteobacteria</taxon>
        <taxon>Acetobacterales</taxon>
        <taxon>Acidocellaceae</taxon>
        <taxon>Acidiphilium</taxon>
    </lineage>
</organism>
<dbReference type="SUPFAM" id="SSF52540">
    <property type="entry name" value="P-loop containing nucleoside triphosphate hydrolases"/>
    <property type="match status" value="1"/>
</dbReference>
<dbReference type="PANTHER" id="PTHR35894">
    <property type="entry name" value="GENERAL SECRETION PATHWAY PROTEIN A-RELATED"/>
    <property type="match status" value="1"/>
</dbReference>
<accession>A0AAW9DNG0</accession>
<dbReference type="RefSeq" id="WP_319613060.1">
    <property type="nucleotide sequence ID" value="NZ_JAWXYB010000018.1"/>
</dbReference>
<dbReference type="InterPro" id="IPR003593">
    <property type="entry name" value="AAA+_ATPase"/>
</dbReference>
<dbReference type="InterPro" id="IPR049945">
    <property type="entry name" value="AAA_22"/>
</dbReference>
<proteinExistence type="predicted"/>
<evidence type="ECO:0000313" key="2">
    <source>
        <dbReference type="EMBL" id="MDX5930094.1"/>
    </source>
</evidence>
<dbReference type="PANTHER" id="PTHR35894:SF1">
    <property type="entry name" value="PHOSPHORIBULOKINASE _ URIDINE KINASE FAMILY"/>
    <property type="match status" value="1"/>
</dbReference>